<keyword evidence="8" id="KW-0560">Oxidoreductase</keyword>
<dbReference type="GO" id="GO:0048038">
    <property type="term" value="F:quinone binding"/>
    <property type="evidence" value="ECO:0007669"/>
    <property type="project" value="UniProtKB-KW"/>
</dbReference>
<keyword evidence="2 5" id="KW-0812">Transmembrane</keyword>
<dbReference type="EMBL" id="CP036433">
    <property type="protein sequence ID" value="QDU95409.1"/>
    <property type="molecule type" value="Genomic_DNA"/>
</dbReference>
<evidence type="ECO:0000256" key="3">
    <source>
        <dbReference type="ARBA" id="ARBA00022989"/>
    </source>
</evidence>
<evidence type="ECO:0000256" key="4">
    <source>
        <dbReference type="ARBA" id="ARBA00023136"/>
    </source>
</evidence>
<dbReference type="KEGG" id="lcre:Pla8534_32240"/>
<keyword evidence="5" id="KW-0874">Quinone</keyword>
<organism evidence="8 9">
    <name type="scientific">Lignipirellula cremea</name>
    <dbReference type="NCBI Taxonomy" id="2528010"/>
    <lineage>
        <taxon>Bacteria</taxon>
        <taxon>Pseudomonadati</taxon>
        <taxon>Planctomycetota</taxon>
        <taxon>Planctomycetia</taxon>
        <taxon>Pirellulales</taxon>
        <taxon>Pirellulaceae</taxon>
        <taxon>Lignipirellula</taxon>
    </lineage>
</organism>
<keyword evidence="5" id="KW-1003">Cell membrane</keyword>
<dbReference type="RefSeq" id="WP_231756629.1">
    <property type="nucleotide sequence ID" value="NZ_CP036433.1"/>
</dbReference>
<keyword evidence="9" id="KW-1185">Reference proteome</keyword>
<dbReference type="EC" id="7.1.1.-" evidence="5"/>
<feature type="transmembrane region" description="Helical" evidence="5">
    <location>
        <begin position="127"/>
        <end position="149"/>
    </location>
</feature>
<feature type="transmembrane region" description="Helical" evidence="5">
    <location>
        <begin position="298"/>
        <end position="325"/>
    </location>
</feature>
<dbReference type="PANTHER" id="PTHR11432">
    <property type="entry name" value="NADH DEHYDROGENASE SUBUNIT 1"/>
    <property type="match status" value="1"/>
</dbReference>
<dbReference type="GO" id="GO:0016655">
    <property type="term" value="F:oxidoreductase activity, acting on NAD(P)H, quinone or similar compound as acceptor"/>
    <property type="evidence" value="ECO:0007669"/>
    <property type="project" value="UniProtKB-UniRule"/>
</dbReference>
<dbReference type="InterPro" id="IPR018086">
    <property type="entry name" value="NADH_UbQ_OxRdtase_su1_CS"/>
</dbReference>
<keyword evidence="3 5" id="KW-1133">Transmembrane helix</keyword>
<dbReference type="GO" id="GO:0003954">
    <property type="term" value="F:NADH dehydrogenase activity"/>
    <property type="evidence" value="ECO:0007669"/>
    <property type="project" value="TreeGrafter"/>
</dbReference>
<proteinExistence type="inferred from homology"/>
<dbReference type="GO" id="GO:0005886">
    <property type="term" value="C:plasma membrane"/>
    <property type="evidence" value="ECO:0007669"/>
    <property type="project" value="UniProtKB-SubCell"/>
</dbReference>
<dbReference type="Pfam" id="PF00146">
    <property type="entry name" value="NADHdh"/>
    <property type="match status" value="1"/>
</dbReference>
<dbReference type="InterPro" id="IPR001694">
    <property type="entry name" value="NADH_UbQ_OxRdtase_su1/FPO"/>
</dbReference>
<comment type="function">
    <text evidence="5">NDH-1 shuttles electrons from NADH, via FMN and iron-sulfur (Fe-S) centers, to quinones in the respiratory chain. The immediate electron acceptor for the enzyme in this species is believed to be ubiquinone. Couples the redox reaction to proton translocation (for every two electrons transferred, four hydrogen ions are translocated across the cytoplasmic membrane), and thus conserves the redox energy in a proton gradient. This subunit may bind ubiquinone.</text>
</comment>
<comment type="subunit">
    <text evidence="5">NDH-1 is composed of 14 different subunits. Subunits NuoA, H, J, K, L, M, N constitute the membrane sector of the complex.</text>
</comment>
<comment type="catalytic activity">
    <reaction evidence="5">
        <text>a quinone + NADH + 5 H(+)(in) = a quinol + NAD(+) + 4 H(+)(out)</text>
        <dbReference type="Rhea" id="RHEA:57888"/>
        <dbReference type="ChEBI" id="CHEBI:15378"/>
        <dbReference type="ChEBI" id="CHEBI:24646"/>
        <dbReference type="ChEBI" id="CHEBI:57540"/>
        <dbReference type="ChEBI" id="CHEBI:57945"/>
        <dbReference type="ChEBI" id="CHEBI:132124"/>
    </reaction>
</comment>
<keyword evidence="5" id="KW-1278">Translocase</keyword>
<sequence>MTMAEIFNSYMPAWMPDAVGYLAVAGLHCFLLINVVAVGALVFIWMERKVSGRIQDRLGPTRVGGAFGWLQGLADGIKLIAKEDVTPGQADRLLFKLAPYISFAASYTAFMALPFSNGWVAQSVNVGVFFILAVLGIEVFGVILAGYASGSKWSLFGCMREAAQVVSYEVPLGLCVVIPVLLSGTMNLVTIGNMQAGFFNNWWVFHDPFTFVVFWVYFTCAVASVNRAPFDLAEAESELVAGFHTEYSGLRWSVFFMAEYGSMFLVGGLAAILFFGGWNGPIPIFHMLGWTAPDAHPVLHYIANLFGCINFMTKASLAVIVMIWVRWTLPRLRIDQVMATCLKYCVPLAAICFLGVVGWSVLMQGVTPKGLDDGMGTGAVPAGNVRETWVVEEASAPAPEKESGPVALETASQGGER</sequence>
<protein>
    <recommendedName>
        <fullName evidence="5">NADH-quinone oxidoreductase subunit H</fullName>
        <ecNumber evidence="5">7.1.1.-</ecNumber>
    </recommendedName>
    <alternativeName>
        <fullName evidence="5">NADH dehydrogenase I subunit H</fullName>
    </alternativeName>
    <alternativeName>
        <fullName evidence="5">NDH-1 subunit H</fullName>
    </alternativeName>
</protein>
<feature type="transmembrane region" description="Helical" evidence="5">
    <location>
        <begin position="337"/>
        <end position="362"/>
    </location>
</feature>
<dbReference type="HAMAP" id="MF_01350">
    <property type="entry name" value="NDH1_NuoH"/>
    <property type="match status" value="1"/>
</dbReference>
<reference evidence="8 9" key="1">
    <citation type="submission" date="2019-02" db="EMBL/GenBank/DDBJ databases">
        <title>Deep-cultivation of Planctomycetes and their phenomic and genomic characterization uncovers novel biology.</title>
        <authorList>
            <person name="Wiegand S."/>
            <person name="Jogler M."/>
            <person name="Boedeker C."/>
            <person name="Pinto D."/>
            <person name="Vollmers J."/>
            <person name="Rivas-Marin E."/>
            <person name="Kohn T."/>
            <person name="Peeters S.H."/>
            <person name="Heuer A."/>
            <person name="Rast P."/>
            <person name="Oberbeckmann S."/>
            <person name="Bunk B."/>
            <person name="Jeske O."/>
            <person name="Meyerdierks A."/>
            <person name="Storesund J.E."/>
            <person name="Kallscheuer N."/>
            <person name="Luecker S."/>
            <person name="Lage O.M."/>
            <person name="Pohl T."/>
            <person name="Merkel B.J."/>
            <person name="Hornburger P."/>
            <person name="Mueller R.-W."/>
            <person name="Bruemmer F."/>
            <person name="Labrenz M."/>
            <person name="Spormann A.M."/>
            <person name="Op den Camp H."/>
            <person name="Overmann J."/>
            <person name="Amann R."/>
            <person name="Jetten M.S.M."/>
            <person name="Mascher T."/>
            <person name="Medema M.H."/>
            <person name="Devos D.P."/>
            <person name="Kaster A.-K."/>
            <person name="Ovreas L."/>
            <person name="Rohde M."/>
            <person name="Galperin M.Y."/>
            <person name="Jogler C."/>
        </authorList>
    </citation>
    <scope>NUCLEOTIDE SEQUENCE [LARGE SCALE GENOMIC DNA]</scope>
    <source>
        <strain evidence="8 9">Pla85_3_4</strain>
    </source>
</reference>
<keyword evidence="4 5" id="KW-0472">Membrane</keyword>
<evidence type="ECO:0000313" key="8">
    <source>
        <dbReference type="EMBL" id="QDU95409.1"/>
    </source>
</evidence>
<feature type="transmembrane region" description="Helical" evidence="5">
    <location>
        <begin position="97"/>
        <end position="115"/>
    </location>
</feature>
<evidence type="ECO:0000313" key="9">
    <source>
        <dbReference type="Proteomes" id="UP000317648"/>
    </source>
</evidence>
<comment type="subcellular location">
    <subcellularLocation>
        <location evidence="5 6">Cell membrane</location>
        <topology evidence="5 6">Multi-pass membrane protein</topology>
    </subcellularLocation>
    <subcellularLocation>
        <location evidence="1">Membrane</location>
        <topology evidence="1">Multi-pass membrane protein</topology>
    </subcellularLocation>
</comment>
<feature type="region of interest" description="Disordered" evidence="7">
    <location>
        <begin position="394"/>
        <end position="417"/>
    </location>
</feature>
<feature type="transmembrane region" description="Helical" evidence="5">
    <location>
        <begin position="20"/>
        <end position="45"/>
    </location>
</feature>
<dbReference type="NCBIfam" id="NF004741">
    <property type="entry name" value="PRK06076.1-2"/>
    <property type="match status" value="1"/>
</dbReference>
<evidence type="ECO:0000256" key="7">
    <source>
        <dbReference type="SAM" id="MobiDB-lite"/>
    </source>
</evidence>
<gene>
    <name evidence="5 8" type="primary">nuoH</name>
    <name evidence="8" type="ORF">Pla8534_32240</name>
</gene>
<feature type="transmembrane region" description="Helical" evidence="5">
    <location>
        <begin position="203"/>
        <end position="225"/>
    </location>
</feature>
<feature type="transmembrane region" description="Helical" evidence="5">
    <location>
        <begin position="260"/>
        <end position="278"/>
    </location>
</feature>
<dbReference type="AlphaFoldDB" id="A0A518DUA2"/>
<evidence type="ECO:0000256" key="6">
    <source>
        <dbReference type="RuleBase" id="RU000471"/>
    </source>
</evidence>
<comment type="similarity">
    <text evidence="5 6">Belongs to the complex I subunit 1 family.</text>
</comment>
<feature type="transmembrane region" description="Helical" evidence="5">
    <location>
        <begin position="170"/>
        <end position="191"/>
    </location>
</feature>
<dbReference type="PROSITE" id="PS00668">
    <property type="entry name" value="COMPLEX1_ND1_2"/>
    <property type="match status" value="1"/>
</dbReference>
<accession>A0A518DUA2</accession>
<keyword evidence="5" id="KW-0830">Ubiquinone</keyword>
<dbReference type="Proteomes" id="UP000317648">
    <property type="component" value="Chromosome"/>
</dbReference>
<evidence type="ECO:0000256" key="5">
    <source>
        <dbReference type="HAMAP-Rule" id="MF_01350"/>
    </source>
</evidence>
<name>A0A518DUA2_9BACT</name>
<evidence type="ECO:0000256" key="2">
    <source>
        <dbReference type="ARBA" id="ARBA00022692"/>
    </source>
</evidence>
<dbReference type="PANTHER" id="PTHR11432:SF3">
    <property type="entry name" value="NADH-UBIQUINONE OXIDOREDUCTASE CHAIN 1"/>
    <property type="match status" value="1"/>
</dbReference>
<evidence type="ECO:0000256" key="1">
    <source>
        <dbReference type="ARBA" id="ARBA00004141"/>
    </source>
</evidence>
<keyword evidence="5 6" id="KW-0520">NAD</keyword>
<dbReference type="GO" id="GO:0009060">
    <property type="term" value="P:aerobic respiration"/>
    <property type="evidence" value="ECO:0007669"/>
    <property type="project" value="TreeGrafter"/>
</dbReference>